<dbReference type="AlphaFoldDB" id="A0A386PQI3"/>
<feature type="region of interest" description="Disordered" evidence="1">
    <location>
        <begin position="503"/>
        <end position="530"/>
    </location>
</feature>
<reference evidence="4" key="1">
    <citation type="submission" date="2018-08" db="EMBL/GenBank/DDBJ databases">
        <title>Genome of Lactobacillus sp. HBUAS52074.</title>
        <authorList>
            <person name="Guo Z."/>
            <person name="Zhang Z.D."/>
        </authorList>
    </citation>
    <scope>NUCLEOTIDE SEQUENCE [LARGE SCALE GENOMIC DNA]</scope>
    <source>
        <strain evidence="4">HBUAS52074</strain>
    </source>
</reference>
<sequence>MKTIRPTILLACLWLLFSSCFTTTVKAETTGENPITSADLETIVEQENDTETTISYVLEDKKNLILKTDQAAVLNIYALKEELGAEKVDQKNELETVVTLDDPDAIDFKLHVDKEKPFLLTVLDADQVEIFKYQFNVEKKVARSVNDDAAEEATWTHAEKLRVSKGPIMEHSDGAKTQPIFYFGDYIYAEKGIVKVTSTWVQRRKSRENSLTSPNTGIIYSEAGGNLDEGSSDPKNHIYTNHYGDNQKKDYDAPLHDEEDLPFGTPTSYTSNNLFNFVVHSNNWLKPGTSGPNKLGKAYAMVGEPALYYRTNQKTGFEEQRLVYKQRAFYSDKRGKTNPEITTTIKMSFTRTGRVITDISFKNTGKVLFNNFSGFSNHDLSLNKDGKELQDQRGRKIGNYIPMRSLTNDRGMYIQAPNNEVRTNFYMNHNDGPGAWAARSASRSYLATKGYMYNPGLLGLIGVQKETYYPWKVGKGQNNFFFDHKTNSYKFPYTPSGKFNAFKDQRDPGDKGKTRALGTRLGTDNENDPQWDAGLTMRTAPIDLKVGETKHLQYGTKTDIPGSNFCPVVEFDGLSYEDFPQVLPVGSRELTMKGHWYDFDSQKVKIYYALDSEKPEELKKNILLDGAQSKDEAENGTFHDFTKKINISELEKGLHKVRLIAEDEDGNQSVLQEHNFKLIKKAVANKGPQIDVTAPLGTKRKPYLPVTDKFDLHGFWSDGKNKMVKSLSYTIDGGEEKAFESNLQNPKLGQLVAWHIPDFDISEYNDFQQHRMVLKITDAEGMTDTDTFYFKHVGGGTHLVAPEEIDFGKVTVATKSDQAQKPDLKGNKVLLEDFRKEGATPLGVKLTVRKFYLQTDNPNDGDDEDDGDDSSTTIDPQTRSKESLVHGVLWDGQPVASKSFIVGRTEGAKDSQWRQTTDLSSEIEKKLKINFWSKESGATPGKYVSRWTWSTVDSVQ</sequence>
<proteinExistence type="predicted"/>
<feature type="region of interest" description="Disordered" evidence="1">
    <location>
        <begin position="855"/>
        <end position="880"/>
    </location>
</feature>
<name>A0A386PQI3_9LACO</name>
<dbReference type="EMBL" id="CP031933">
    <property type="protein sequence ID" value="AYE38116.1"/>
    <property type="molecule type" value="Genomic_DNA"/>
</dbReference>
<keyword evidence="4" id="KW-1185">Reference proteome</keyword>
<feature type="compositionally biased region" description="Acidic residues" evidence="1">
    <location>
        <begin position="859"/>
        <end position="869"/>
    </location>
</feature>
<evidence type="ECO:0000256" key="1">
    <source>
        <dbReference type="SAM" id="MobiDB-lite"/>
    </source>
</evidence>
<dbReference type="PROSITE" id="PS51257">
    <property type="entry name" value="PROKAR_LIPOPROTEIN"/>
    <property type="match status" value="1"/>
</dbReference>
<evidence type="ECO:0008006" key="5">
    <source>
        <dbReference type="Google" id="ProtNLM"/>
    </source>
</evidence>
<protein>
    <recommendedName>
        <fullName evidence="5">WxL domain-containing protein</fullName>
    </recommendedName>
</protein>
<feature type="signal peptide" evidence="2">
    <location>
        <begin position="1"/>
        <end position="27"/>
    </location>
</feature>
<dbReference type="OrthoDB" id="2312593at2"/>
<organism evidence="3 4">
    <name type="scientific">Companilactobacillus zhachilii</name>
    <dbReference type="NCBI Taxonomy" id="2304606"/>
    <lineage>
        <taxon>Bacteria</taxon>
        <taxon>Bacillati</taxon>
        <taxon>Bacillota</taxon>
        <taxon>Bacilli</taxon>
        <taxon>Lactobacillales</taxon>
        <taxon>Lactobacillaceae</taxon>
        <taxon>Companilactobacillus</taxon>
    </lineage>
</organism>
<accession>A0A386PQI3</accession>
<dbReference type="KEGG" id="lzh:D1B17_05505"/>
<evidence type="ECO:0000313" key="3">
    <source>
        <dbReference type="EMBL" id="AYE38116.1"/>
    </source>
</evidence>
<feature type="compositionally biased region" description="Basic and acidic residues" evidence="1">
    <location>
        <begin position="503"/>
        <end position="513"/>
    </location>
</feature>
<gene>
    <name evidence="3" type="ORF">D1B17_05505</name>
</gene>
<evidence type="ECO:0000313" key="4">
    <source>
        <dbReference type="Proteomes" id="UP000267208"/>
    </source>
</evidence>
<feature type="chain" id="PRO_5017388019" description="WxL domain-containing protein" evidence="2">
    <location>
        <begin position="28"/>
        <end position="956"/>
    </location>
</feature>
<evidence type="ECO:0000256" key="2">
    <source>
        <dbReference type="SAM" id="SignalP"/>
    </source>
</evidence>
<dbReference type="RefSeq" id="WP_120142358.1">
    <property type="nucleotide sequence ID" value="NZ_CP031933.2"/>
</dbReference>
<dbReference type="Proteomes" id="UP000267208">
    <property type="component" value="Chromosome"/>
</dbReference>
<keyword evidence="2" id="KW-0732">Signal</keyword>